<name>A0AA35STB4_GEOBA</name>
<organism evidence="2 3">
    <name type="scientific">Geodia barretti</name>
    <name type="common">Barrett's horny sponge</name>
    <dbReference type="NCBI Taxonomy" id="519541"/>
    <lineage>
        <taxon>Eukaryota</taxon>
        <taxon>Metazoa</taxon>
        <taxon>Porifera</taxon>
        <taxon>Demospongiae</taxon>
        <taxon>Heteroscleromorpha</taxon>
        <taxon>Tetractinellida</taxon>
        <taxon>Astrophorina</taxon>
        <taxon>Geodiidae</taxon>
        <taxon>Geodia</taxon>
    </lineage>
</organism>
<reference evidence="2" key="1">
    <citation type="submission" date="2023-03" db="EMBL/GenBank/DDBJ databases">
        <authorList>
            <person name="Steffen K."/>
            <person name="Cardenas P."/>
        </authorList>
    </citation>
    <scope>NUCLEOTIDE SEQUENCE</scope>
</reference>
<feature type="transmembrane region" description="Helical" evidence="1">
    <location>
        <begin position="40"/>
        <end position="62"/>
    </location>
</feature>
<comment type="caution">
    <text evidence="2">The sequence shown here is derived from an EMBL/GenBank/DDBJ whole genome shotgun (WGS) entry which is preliminary data.</text>
</comment>
<evidence type="ECO:0000256" key="1">
    <source>
        <dbReference type="SAM" id="Phobius"/>
    </source>
</evidence>
<evidence type="ECO:0000313" key="3">
    <source>
        <dbReference type="Proteomes" id="UP001174909"/>
    </source>
</evidence>
<dbReference type="AlphaFoldDB" id="A0AA35STB4"/>
<keyword evidence="1" id="KW-0812">Transmembrane</keyword>
<protein>
    <submittedName>
        <fullName evidence="2">Uncharacterized protein</fullName>
    </submittedName>
</protein>
<dbReference type="Proteomes" id="UP001174909">
    <property type="component" value="Unassembled WGS sequence"/>
</dbReference>
<proteinExistence type="predicted"/>
<accession>A0AA35STB4</accession>
<dbReference type="EMBL" id="CASHTH010002765">
    <property type="protein sequence ID" value="CAI8034983.1"/>
    <property type="molecule type" value="Genomic_DNA"/>
</dbReference>
<keyword evidence="1" id="KW-0472">Membrane</keyword>
<sequence length="80" mass="8899">MTIVETTVTKRDVVCLNTILCIYYSAYSVNGVALPVSTCMWISIVCMYPHVIMTCVVFIAVFHPLLGWRSKGGKPCIIQV</sequence>
<gene>
    <name evidence="2" type="ORF">GBAR_LOCUS19636</name>
</gene>
<keyword evidence="1" id="KW-1133">Transmembrane helix</keyword>
<evidence type="ECO:0000313" key="2">
    <source>
        <dbReference type="EMBL" id="CAI8034983.1"/>
    </source>
</evidence>
<keyword evidence="3" id="KW-1185">Reference proteome</keyword>